<sequence>MREKENRKLQGIDKFLFEHFPTTYTAYQMGNYSDSTSRTISEHNVVSPEAANTPEDVTQPKSAEEAHEVVDNDSNEITKQEGQQDAVDIAANEITELEALQEVLDITKEINKPEDQEDFTEIATKEITNPEEAQNIVDIAVKELTKPEEEKDMGFASSSHTGITRRVQRQVTTPNIEVDTNKGTTEKVPPKSLDIIEVGTESKIEARPAKTALEYGGRTAISDEKPGITEELVGITDDLLDINVKLLGITEELLGITAALVGINRYYRGITRYYRGIGRNDMIYAYGQGYKAYNTDTKGFVSHINKESVSAANLILVPIIKNSHWTLLVGNLKTKISHMYEDITNSFDTYIRGWRIQKIKQAPTQKNSVDCGMYVCKYMEAAIQPEAVVWTDVKDWQKNIAKFRAEFTYAILRATIK</sequence>
<dbReference type="Pfam" id="PF02902">
    <property type="entry name" value="Peptidase_C48"/>
    <property type="match status" value="1"/>
</dbReference>
<name>A0AAV7GIQ5_DENCH</name>
<dbReference type="GO" id="GO:0016926">
    <property type="term" value="P:protein desumoylation"/>
    <property type="evidence" value="ECO:0007669"/>
    <property type="project" value="TreeGrafter"/>
</dbReference>
<dbReference type="SUPFAM" id="SSF54001">
    <property type="entry name" value="Cysteine proteinases"/>
    <property type="match status" value="1"/>
</dbReference>
<dbReference type="PROSITE" id="PS50600">
    <property type="entry name" value="ULP_PROTEASE"/>
    <property type="match status" value="1"/>
</dbReference>
<reference evidence="6 7" key="1">
    <citation type="journal article" date="2021" name="Hortic Res">
        <title>Chromosome-scale assembly of the Dendrobium chrysotoxum genome enhances the understanding of orchid evolution.</title>
        <authorList>
            <person name="Zhang Y."/>
            <person name="Zhang G.Q."/>
            <person name="Zhang D."/>
            <person name="Liu X.D."/>
            <person name="Xu X.Y."/>
            <person name="Sun W.H."/>
            <person name="Yu X."/>
            <person name="Zhu X."/>
            <person name="Wang Z.W."/>
            <person name="Zhao X."/>
            <person name="Zhong W.Y."/>
            <person name="Chen H."/>
            <person name="Yin W.L."/>
            <person name="Huang T."/>
            <person name="Niu S.C."/>
            <person name="Liu Z.J."/>
        </authorList>
    </citation>
    <scope>NUCLEOTIDE SEQUENCE [LARGE SCALE GENOMIC DNA]</scope>
    <source>
        <strain evidence="6">Lindl</strain>
    </source>
</reference>
<evidence type="ECO:0000259" key="5">
    <source>
        <dbReference type="PROSITE" id="PS50600"/>
    </source>
</evidence>
<dbReference type="InterPro" id="IPR038765">
    <property type="entry name" value="Papain-like_cys_pep_sf"/>
</dbReference>
<proteinExistence type="inferred from homology"/>
<dbReference type="AlphaFoldDB" id="A0AAV7GIQ5"/>
<feature type="domain" description="Ubiquitin-like protease family profile" evidence="5">
    <location>
        <begin position="219"/>
        <end position="382"/>
    </location>
</feature>
<dbReference type="Gene3D" id="3.40.395.10">
    <property type="entry name" value="Adenoviral Proteinase, Chain A"/>
    <property type="match status" value="1"/>
</dbReference>
<keyword evidence="2" id="KW-0645">Protease</keyword>
<comment type="caution">
    <text evidence="6">The sequence shown here is derived from an EMBL/GenBank/DDBJ whole genome shotgun (WGS) entry which is preliminary data.</text>
</comment>
<dbReference type="GO" id="GO:0016929">
    <property type="term" value="F:deSUMOylase activity"/>
    <property type="evidence" value="ECO:0007669"/>
    <property type="project" value="TreeGrafter"/>
</dbReference>
<dbReference type="GO" id="GO:0005634">
    <property type="term" value="C:nucleus"/>
    <property type="evidence" value="ECO:0007669"/>
    <property type="project" value="TreeGrafter"/>
</dbReference>
<organism evidence="6 7">
    <name type="scientific">Dendrobium chrysotoxum</name>
    <name type="common">Orchid</name>
    <dbReference type="NCBI Taxonomy" id="161865"/>
    <lineage>
        <taxon>Eukaryota</taxon>
        <taxon>Viridiplantae</taxon>
        <taxon>Streptophyta</taxon>
        <taxon>Embryophyta</taxon>
        <taxon>Tracheophyta</taxon>
        <taxon>Spermatophyta</taxon>
        <taxon>Magnoliopsida</taxon>
        <taxon>Liliopsida</taxon>
        <taxon>Asparagales</taxon>
        <taxon>Orchidaceae</taxon>
        <taxon>Epidendroideae</taxon>
        <taxon>Malaxideae</taxon>
        <taxon>Dendrobiinae</taxon>
        <taxon>Dendrobium</taxon>
    </lineage>
</organism>
<dbReference type="InterPro" id="IPR003653">
    <property type="entry name" value="Peptidase_C48_C"/>
</dbReference>
<dbReference type="PANTHER" id="PTHR12606">
    <property type="entry name" value="SENTRIN/SUMO-SPECIFIC PROTEASE"/>
    <property type="match status" value="1"/>
</dbReference>
<evidence type="ECO:0000313" key="6">
    <source>
        <dbReference type="EMBL" id="KAH0461669.1"/>
    </source>
</evidence>
<keyword evidence="3" id="KW-0378">Hydrolase</keyword>
<protein>
    <recommendedName>
        <fullName evidence="5">Ubiquitin-like protease family profile domain-containing protein</fullName>
    </recommendedName>
</protein>
<evidence type="ECO:0000256" key="3">
    <source>
        <dbReference type="ARBA" id="ARBA00022801"/>
    </source>
</evidence>
<keyword evidence="7" id="KW-1185">Reference proteome</keyword>
<evidence type="ECO:0000256" key="1">
    <source>
        <dbReference type="ARBA" id="ARBA00005234"/>
    </source>
</evidence>
<evidence type="ECO:0000256" key="2">
    <source>
        <dbReference type="ARBA" id="ARBA00022670"/>
    </source>
</evidence>
<comment type="similarity">
    <text evidence="1">Belongs to the peptidase C48 family.</text>
</comment>
<dbReference type="PANTHER" id="PTHR12606:SF1">
    <property type="entry name" value="UBIQUITIN-LIKE-SPECIFIC PROTEASE 1A"/>
    <property type="match status" value="1"/>
</dbReference>
<gene>
    <name evidence="6" type="ORF">IEQ34_009244</name>
</gene>
<evidence type="ECO:0000313" key="7">
    <source>
        <dbReference type="Proteomes" id="UP000775213"/>
    </source>
</evidence>
<dbReference type="Proteomes" id="UP000775213">
    <property type="component" value="Unassembled WGS sequence"/>
</dbReference>
<evidence type="ECO:0000256" key="4">
    <source>
        <dbReference type="ARBA" id="ARBA00022807"/>
    </source>
</evidence>
<dbReference type="EMBL" id="JAGFBR010000009">
    <property type="protein sequence ID" value="KAH0461669.1"/>
    <property type="molecule type" value="Genomic_DNA"/>
</dbReference>
<accession>A0AAV7GIQ5</accession>
<dbReference type="GO" id="GO:0006508">
    <property type="term" value="P:proteolysis"/>
    <property type="evidence" value="ECO:0007669"/>
    <property type="project" value="UniProtKB-KW"/>
</dbReference>
<keyword evidence="4" id="KW-0788">Thiol protease</keyword>